<sequence>MLPAPRRVFSLLLLSLSLNLLLGCSPTRLLQPGQNLLYRVRLEGVKEASTDRLQALYQQKPNTRFPLPKLAIYQLGQSFYNPERLRRQLEEERTKYDSLIRLAGRDSVTVGQLLLKREKHTQRHQLALTKGNALMRIGEAPVVYDSLLTARTAEQMAVFLRSQGFFRSQVRATEKSTDRRVSVTYSVTENQPFRYAQLDYHIGDTAVAAVVLAGSSTSLLHLGDRYNEEAIGLERSRLETLLKNAGYYDFRQQYVTLEADTSFAPGTVRLRTIVANPGPGERHKVYTVRRVNVFTDAGTTRFGVKRDTVRRDSVNFLAYRQRYSSKVLNQRVEVRPGSRYSLLNTQTTQRQLADLDMFRFNTVTYQKVQGDSASGLARLDANIYASPLKKFQETTELGATYSALLVGPFANIRVKTRNLFGGAEVLETSLRAGLEGQYRQVPNPTSNSPKGVYSFQLGGNVSLILPQFLVPWQTNRFLTRYNPKTRVSTSYTYVKRPDYTRTNLEGSYDYIWQRSAYQQYVVTPLNISLLNTSKIDPDFKAYLGTLANNGAILRSFGRQLVPSASATSLYNSNDFNQTRNAAYFRVVAELGGLGRQLYTQPDPASGDPRLAGIPVLDYARFNADYRRYYKLTPLTYLAWRLNTGVAHALTRTTFTADGVTSSSFVIPYDKYFFAGGGSSLRAWRPRRLGPGSYTTFLTKDGQPQYDSRGKLIQDENVEQPAELLLEGSVEYRFPIYDYIYGAFFTDFGNVWSLRPDDPREGANFSANRFYQEIAVGSGLGIRFDLTFLIIRLDIATKVYDPTAVPGDKWAIRRFAVWRNDAKPWLNTPTLNVGIGYPF</sequence>
<keyword evidence="2" id="KW-0812">Transmembrane</keyword>
<evidence type="ECO:0000256" key="5">
    <source>
        <dbReference type="ARBA" id="ARBA00023237"/>
    </source>
</evidence>
<dbReference type="RefSeq" id="WP_149071477.1">
    <property type="nucleotide sequence ID" value="NZ_VTHL01000013.1"/>
</dbReference>
<dbReference type="EMBL" id="VTHL01000013">
    <property type="protein sequence ID" value="TYZ08388.1"/>
    <property type="molecule type" value="Genomic_DNA"/>
</dbReference>
<dbReference type="InterPro" id="IPR039910">
    <property type="entry name" value="D15-like"/>
</dbReference>
<dbReference type="InterPro" id="IPR000184">
    <property type="entry name" value="Bac_surfAg_D15"/>
</dbReference>
<comment type="caution">
    <text evidence="7">The sequence shown here is derived from an EMBL/GenBank/DDBJ whole genome shotgun (WGS) entry which is preliminary data.</text>
</comment>
<evidence type="ECO:0000313" key="8">
    <source>
        <dbReference type="Proteomes" id="UP000322791"/>
    </source>
</evidence>
<evidence type="ECO:0000256" key="2">
    <source>
        <dbReference type="ARBA" id="ARBA00022692"/>
    </source>
</evidence>
<dbReference type="Pfam" id="PF01103">
    <property type="entry name" value="Omp85"/>
    <property type="match status" value="1"/>
</dbReference>
<name>A0A5D6UZY8_9BACT</name>
<reference evidence="7 8" key="1">
    <citation type="submission" date="2019-08" db="EMBL/GenBank/DDBJ databases">
        <authorList>
            <person name="Seo M.-J."/>
        </authorList>
    </citation>
    <scope>NUCLEOTIDE SEQUENCE [LARGE SCALE GENOMIC DNA]</scope>
    <source>
        <strain evidence="7 8">KIGAM108</strain>
    </source>
</reference>
<evidence type="ECO:0000313" key="7">
    <source>
        <dbReference type="EMBL" id="TYZ08388.1"/>
    </source>
</evidence>
<dbReference type="Proteomes" id="UP000322791">
    <property type="component" value="Unassembled WGS sequence"/>
</dbReference>
<evidence type="ECO:0000256" key="3">
    <source>
        <dbReference type="ARBA" id="ARBA00022729"/>
    </source>
</evidence>
<keyword evidence="5" id="KW-0998">Cell outer membrane</keyword>
<comment type="subcellular location">
    <subcellularLocation>
        <location evidence="1">Membrane</location>
    </subcellularLocation>
</comment>
<feature type="domain" description="Bacterial surface antigen (D15)" evidence="6">
    <location>
        <begin position="485"/>
        <end position="802"/>
    </location>
</feature>
<dbReference type="GO" id="GO:0019867">
    <property type="term" value="C:outer membrane"/>
    <property type="evidence" value="ECO:0007669"/>
    <property type="project" value="InterPro"/>
</dbReference>
<protein>
    <submittedName>
        <fullName evidence="7">BamA/TamA family outer membrane protein</fullName>
    </submittedName>
</protein>
<keyword evidence="4" id="KW-0472">Membrane</keyword>
<dbReference type="AlphaFoldDB" id="A0A5D6UZY8"/>
<gene>
    <name evidence="7" type="ORF">FY528_13135</name>
</gene>
<evidence type="ECO:0000256" key="1">
    <source>
        <dbReference type="ARBA" id="ARBA00004370"/>
    </source>
</evidence>
<dbReference type="Gene3D" id="2.40.160.50">
    <property type="entry name" value="membrane protein fhac: a member of the omp85/tpsb transporter family"/>
    <property type="match status" value="1"/>
</dbReference>
<dbReference type="PROSITE" id="PS51257">
    <property type="entry name" value="PROKAR_LIPOPROTEIN"/>
    <property type="match status" value="1"/>
</dbReference>
<accession>A0A5D6UZY8</accession>
<dbReference type="PANTHER" id="PTHR12815">
    <property type="entry name" value="SORTING AND ASSEMBLY MACHINERY SAMM50 PROTEIN FAMILY MEMBER"/>
    <property type="match status" value="1"/>
</dbReference>
<proteinExistence type="predicted"/>
<evidence type="ECO:0000256" key="4">
    <source>
        <dbReference type="ARBA" id="ARBA00023136"/>
    </source>
</evidence>
<organism evidence="7 8">
    <name type="scientific">Hymenobacter lutimineralis</name>
    <dbReference type="NCBI Taxonomy" id="2606448"/>
    <lineage>
        <taxon>Bacteria</taxon>
        <taxon>Pseudomonadati</taxon>
        <taxon>Bacteroidota</taxon>
        <taxon>Cytophagia</taxon>
        <taxon>Cytophagales</taxon>
        <taxon>Hymenobacteraceae</taxon>
        <taxon>Hymenobacter</taxon>
    </lineage>
</organism>
<dbReference type="PANTHER" id="PTHR12815:SF47">
    <property type="entry name" value="TRANSLOCATION AND ASSEMBLY MODULE SUBUNIT TAMA"/>
    <property type="match status" value="1"/>
</dbReference>
<keyword evidence="3" id="KW-0732">Signal</keyword>
<evidence type="ECO:0000259" key="6">
    <source>
        <dbReference type="Pfam" id="PF01103"/>
    </source>
</evidence>
<keyword evidence="8" id="KW-1185">Reference proteome</keyword>